<keyword evidence="1" id="KW-0472">Membrane</keyword>
<gene>
    <name evidence="2" type="ORF">ACFSC3_15605</name>
</gene>
<dbReference type="EMBL" id="JBHUFC010000006">
    <property type="protein sequence ID" value="MFD1788991.1"/>
    <property type="molecule type" value="Genomic_DNA"/>
</dbReference>
<accession>A0ABW4NGQ1</accession>
<comment type="caution">
    <text evidence="2">The sequence shown here is derived from an EMBL/GenBank/DDBJ whole genome shotgun (WGS) entry which is preliminary data.</text>
</comment>
<protein>
    <recommendedName>
        <fullName evidence="4">DUF2975 domain-containing protein</fullName>
    </recommendedName>
</protein>
<reference evidence="3" key="1">
    <citation type="journal article" date="2019" name="Int. J. Syst. Evol. Microbiol.">
        <title>The Global Catalogue of Microorganisms (GCM) 10K type strain sequencing project: providing services to taxonomists for standard genome sequencing and annotation.</title>
        <authorList>
            <consortium name="The Broad Institute Genomics Platform"/>
            <consortium name="The Broad Institute Genome Sequencing Center for Infectious Disease"/>
            <person name="Wu L."/>
            <person name="Ma J."/>
        </authorList>
    </citation>
    <scope>NUCLEOTIDE SEQUENCE [LARGE SCALE GENOMIC DNA]</scope>
    <source>
        <strain evidence="3">Q85</strain>
    </source>
</reference>
<organism evidence="2 3">
    <name type="scientific">Sphingomonas floccifaciens</name>
    <dbReference type="NCBI Taxonomy" id="1844115"/>
    <lineage>
        <taxon>Bacteria</taxon>
        <taxon>Pseudomonadati</taxon>
        <taxon>Pseudomonadota</taxon>
        <taxon>Alphaproteobacteria</taxon>
        <taxon>Sphingomonadales</taxon>
        <taxon>Sphingomonadaceae</taxon>
        <taxon>Sphingomonas</taxon>
    </lineage>
</organism>
<feature type="transmembrane region" description="Helical" evidence="1">
    <location>
        <begin position="91"/>
        <end position="112"/>
    </location>
</feature>
<sequence>MMLNAYSLPPKKARICRIAATLFLALAAILSLYSLSVAAFPGPRYDCEGGECSWKSDVSRLLEEDRRPVVVAAPTARAALDAYAARPVVRAWLFVGAMVQGLPFAFLLLVLARALRRLAAADGYPLADALPWLRRASQVAILAAIADPIGNSIIETTLSIGTPGGLEVPLDLTTAFTNLMLALVARITAWALEAGVKAQHDLAEIV</sequence>
<keyword evidence="1" id="KW-0812">Transmembrane</keyword>
<dbReference type="Proteomes" id="UP001597283">
    <property type="component" value="Unassembled WGS sequence"/>
</dbReference>
<evidence type="ECO:0000256" key="1">
    <source>
        <dbReference type="SAM" id="Phobius"/>
    </source>
</evidence>
<evidence type="ECO:0000313" key="2">
    <source>
        <dbReference type="EMBL" id="MFD1788991.1"/>
    </source>
</evidence>
<evidence type="ECO:0000313" key="3">
    <source>
        <dbReference type="Proteomes" id="UP001597283"/>
    </source>
</evidence>
<dbReference type="RefSeq" id="WP_380941361.1">
    <property type="nucleotide sequence ID" value="NZ_JBHUFC010000006.1"/>
</dbReference>
<proteinExistence type="predicted"/>
<evidence type="ECO:0008006" key="4">
    <source>
        <dbReference type="Google" id="ProtNLM"/>
    </source>
</evidence>
<keyword evidence="1" id="KW-1133">Transmembrane helix</keyword>
<keyword evidence="3" id="KW-1185">Reference proteome</keyword>
<name>A0ABW4NGQ1_9SPHN</name>